<dbReference type="KEGG" id="tcu:Tcur_3222"/>
<protein>
    <submittedName>
        <fullName evidence="3">Uncharacterized protein</fullName>
    </submittedName>
</protein>
<evidence type="ECO:0000256" key="1">
    <source>
        <dbReference type="SAM" id="MobiDB-lite"/>
    </source>
</evidence>
<dbReference type="Proteomes" id="UP000001918">
    <property type="component" value="Chromosome"/>
</dbReference>
<keyword evidence="2" id="KW-0812">Transmembrane</keyword>
<reference evidence="3 4" key="1">
    <citation type="journal article" date="2011" name="Stand. Genomic Sci.">
        <title>Complete genome sequence of Thermomonospora curvata type strain (B9).</title>
        <authorList>
            <person name="Chertkov O."/>
            <person name="Sikorski J."/>
            <person name="Nolan M."/>
            <person name="Lapidus A."/>
            <person name="Lucas S."/>
            <person name="Del Rio T.G."/>
            <person name="Tice H."/>
            <person name="Cheng J.F."/>
            <person name="Goodwin L."/>
            <person name="Pitluck S."/>
            <person name="Liolios K."/>
            <person name="Ivanova N."/>
            <person name="Mavromatis K."/>
            <person name="Mikhailova N."/>
            <person name="Ovchinnikova G."/>
            <person name="Pati A."/>
            <person name="Chen A."/>
            <person name="Palaniappan K."/>
            <person name="Djao O.D."/>
            <person name="Land M."/>
            <person name="Hauser L."/>
            <person name="Chang Y.J."/>
            <person name="Jeffries C.D."/>
            <person name="Brettin T."/>
            <person name="Han C."/>
            <person name="Detter J.C."/>
            <person name="Rohde M."/>
            <person name="Goker M."/>
            <person name="Woyke T."/>
            <person name="Bristow J."/>
            <person name="Eisen J.A."/>
            <person name="Markowitz V."/>
            <person name="Hugenholtz P."/>
            <person name="Klenk H.P."/>
            <person name="Kyrpides N.C."/>
        </authorList>
    </citation>
    <scope>NUCLEOTIDE SEQUENCE [LARGE SCALE GENOMIC DNA]</scope>
    <source>
        <strain evidence="4">ATCC 19995 / DSM 43183 / JCM 3096 / KCTC 9072 / NBRC 15933 / NCIMB 10081 / Henssen B9</strain>
    </source>
</reference>
<proteinExistence type="predicted"/>
<accession>D1A9S5</accession>
<dbReference type="EMBL" id="CP001738">
    <property type="protein sequence ID" value="ACY98761.1"/>
    <property type="molecule type" value="Genomic_DNA"/>
</dbReference>
<feature type="compositionally biased region" description="Low complexity" evidence="1">
    <location>
        <begin position="61"/>
        <end position="80"/>
    </location>
</feature>
<gene>
    <name evidence="3" type="ordered locus">Tcur_3222</name>
</gene>
<dbReference type="HOGENOM" id="CLU_1748788_0_0_11"/>
<dbReference type="AlphaFoldDB" id="D1A9S5"/>
<dbReference type="RefSeq" id="WP_012853545.1">
    <property type="nucleotide sequence ID" value="NC_013510.1"/>
</dbReference>
<keyword evidence="2" id="KW-1133">Transmembrane helix</keyword>
<dbReference type="STRING" id="471852.Tcur_3222"/>
<evidence type="ECO:0000313" key="4">
    <source>
        <dbReference type="Proteomes" id="UP000001918"/>
    </source>
</evidence>
<feature type="region of interest" description="Disordered" evidence="1">
    <location>
        <begin position="49"/>
        <end position="149"/>
    </location>
</feature>
<feature type="transmembrane region" description="Helical" evidence="2">
    <location>
        <begin position="21"/>
        <end position="40"/>
    </location>
</feature>
<sequence length="149" mass="14746">MSDRRHGHVPAAGDSGRIARFALVVVGLLGFVVFPGSWPLPAGPGIGMRTGATPAPPAHQAVGRGRAAAGAPGTAATKPASPQAETRHAIAAPHQETSPTADPALPASGASPPAPGHRQILPPTPREPAPAGAEPPVFRGRAPPAATGH</sequence>
<keyword evidence="4" id="KW-1185">Reference proteome</keyword>
<organism evidence="3 4">
    <name type="scientific">Thermomonospora curvata (strain ATCC 19995 / DSM 43183 / JCM 3096 / KCTC 9072 / NBRC 15933 / NCIMB 10081 / Henssen B9)</name>
    <dbReference type="NCBI Taxonomy" id="471852"/>
    <lineage>
        <taxon>Bacteria</taxon>
        <taxon>Bacillati</taxon>
        <taxon>Actinomycetota</taxon>
        <taxon>Actinomycetes</taxon>
        <taxon>Streptosporangiales</taxon>
        <taxon>Thermomonosporaceae</taxon>
        <taxon>Thermomonospora</taxon>
    </lineage>
</organism>
<evidence type="ECO:0000313" key="3">
    <source>
        <dbReference type="EMBL" id="ACY98761.1"/>
    </source>
</evidence>
<keyword evidence="2" id="KW-0472">Membrane</keyword>
<evidence type="ECO:0000256" key="2">
    <source>
        <dbReference type="SAM" id="Phobius"/>
    </source>
</evidence>
<feature type="compositionally biased region" description="Low complexity" evidence="1">
    <location>
        <begin position="101"/>
        <end position="111"/>
    </location>
</feature>
<name>D1A9S5_THECD</name>